<protein>
    <submittedName>
        <fullName evidence="1">Uncharacterized protein</fullName>
    </submittedName>
</protein>
<accession>A0A679J7I4</accession>
<gene>
    <name evidence="1" type="ORF">VVAX_04062</name>
</gene>
<dbReference type="EMBL" id="LR743507">
    <property type="protein sequence ID" value="CAA2107090.1"/>
    <property type="molecule type" value="Genomic_DNA"/>
</dbReference>
<sequence>MNVLAINAMLGGLVGYLGAGARLLVYGGVQPGEGGAGTTLLAAAVLALPAGEVTDGQLSLVQADTAGDLAVATGIATWGRLEVAGGPWVADFSMSGPSGAGQVKLVVQNPPEGDPEAKLYQGGTFFIGEVVIGG</sequence>
<proteinExistence type="predicted"/>
<name>A0A679J7I4_VARPD</name>
<dbReference type="RefSeq" id="WP_339091608.1">
    <property type="nucleotide sequence ID" value="NZ_LR743507.1"/>
</dbReference>
<evidence type="ECO:0000313" key="1">
    <source>
        <dbReference type="EMBL" id="CAA2107090.1"/>
    </source>
</evidence>
<organism evidence="1">
    <name type="scientific">Variovorax paradoxus</name>
    <dbReference type="NCBI Taxonomy" id="34073"/>
    <lineage>
        <taxon>Bacteria</taxon>
        <taxon>Pseudomonadati</taxon>
        <taxon>Pseudomonadota</taxon>
        <taxon>Betaproteobacteria</taxon>
        <taxon>Burkholderiales</taxon>
        <taxon>Comamonadaceae</taxon>
        <taxon>Variovorax</taxon>
    </lineage>
</organism>
<dbReference type="AlphaFoldDB" id="A0A679J7I4"/>
<reference evidence="1" key="1">
    <citation type="submission" date="2019-12" db="EMBL/GenBank/DDBJ databases">
        <authorList>
            <person name="Cremers G."/>
        </authorList>
    </citation>
    <scope>NUCLEOTIDE SEQUENCE</scope>
    <source>
        <strain evidence="1">Vvax</strain>
    </source>
</reference>